<dbReference type="STRING" id="1122155.SAMN02745158_03106"/>
<organism evidence="1 2">
    <name type="scientific">Lactonifactor longoviformis DSM 17459</name>
    <dbReference type="NCBI Taxonomy" id="1122155"/>
    <lineage>
        <taxon>Bacteria</taxon>
        <taxon>Bacillati</taxon>
        <taxon>Bacillota</taxon>
        <taxon>Clostridia</taxon>
        <taxon>Eubacteriales</taxon>
        <taxon>Clostridiaceae</taxon>
        <taxon>Lactonifactor</taxon>
    </lineage>
</organism>
<keyword evidence="2" id="KW-1185">Reference proteome</keyword>
<evidence type="ECO:0008006" key="3">
    <source>
        <dbReference type="Google" id="ProtNLM"/>
    </source>
</evidence>
<evidence type="ECO:0000313" key="2">
    <source>
        <dbReference type="Proteomes" id="UP000184245"/>
    </source>
</evidence>
<proteinExistence type="predicted"/>
<protein>
    <recommendedName>
        <fullName evidence="3">Polyketide cyclase / dehydrase and lipid transport</fullName>
    </recommendedName>
</protein>
<evidence type="ECO:0000313" key="1">
    <source>
        <dbReference type="EMBL" id="SHF27261.1"/>
    </source>
</evidence>
<dbReference type="AlphaFoldDB" id="A0A1M5AAC8"/>
<sequence>MSRYYEEVSVLGDRKLIEEAAGRYLQKEGFQEMGEEGLWGKLYSITGGPHFIQLTMGEGRVAVQAWIKIALLPRLWIGEMGLKGLYGFLAKRQMRRRLEELEKVMKGV</sequence>
<dbReference type="EMBL" id="FQVI01000019">
    <property type="protein sequence ID" value="SHF27261.1"/>
    <property type="molecule type" value="Genomic_DNA"/>
</dbReference>
<dbReference type="Proteomes" id="UP000184245">
    <property type="component" value="Unassembled WGS sequence"/>
</dbReference>
<accession>A0A1M5AAC8</accession>
<reference evidence="1 2" key="1">
    <citation type="submission" date="2016-11" db="EMBL/GenBank/DDBJ databases">
        <authorList>
            <person name="Jaros S."/>
            <person name="Januszkiewicz K."/>
            <person name="Wedrychowicz H."/>
        </authorList>
    </citation>
    <scope>NUCLEOTIDE SEQUENCE [LARGE SCALE GENOMIC DNA]</scope>
    <source>
        <strain evidence="1 2">DSM 17459</strain>
    </source>
</reference>
<dbReference type="OrthoDB" id="1956119at2"/>
<dbReference type="RefSeq" id="WP_072853360.1">
    <property type="nucleotide sequence ID" value="NZ_FQVI01000019.1"/>
</dbReference>
<gene>
    <name evidence="1" type="ORF">SAMN02745158_03106</name>
</gene>
<name>A0A1M5AAC8_9CLOT</name>